<evidence type="ECO:0000313" key="2">
    <source>
        <dbReference type="EMBL" id="KAK4180582.1"/>
    </source>
</evidence>
<gene>
    <name evidence="2" type="ORF">QBC36DRAFT_297525</name>
</gene>
<accession>A0AAN6WHL2</accession>
<evidence type="ECO:0000256" key="1">
    <source>
        <dbReference type="SAM" id="MobiDB-lite"/>
    </source>
</evidence>
<sequence>MTTESTSAAAPQSGGEKTAAPSTGVSNSGGKDTSDSSSNDSSRNDSTSTMTDAFSDNKSKNAGAASLPESIPKKPTSSEMYSASHYE</sequence>
<feature type="region of interest" description="Disordered" evidence="1">
    <location>
        <begin position="1"/>
        <end position="87"/>
    </location>
</feature>
<keyword evidence="3" id="KW-1185">Reference proteome</keyword>
<feature type="compositionally biased region" description="Low complexity" evidence="1">
    <location>
        <begin position="26"/>
        <end position="52"/>
    </location>
</feature>
<dbReference type="EMBL" id="MU866097">
    <property type="protein sequence ID" value="KAK4180582.1"/>
    <property type="molecule type" value="Genomic_DNA"/>
</dbReference>
<reference evidence="2" key="1">
    <citation type="journal article" date="2023" name="Mol. Phylogenet. Evol.">
        <title>Genome-scale phylogeny and comparative genomics of the fungal order Sordariales.</title>
        <authorList>
            <person name="Hensen N."/>
            <person name="Bonometti L."/>
            <person name="Westerberg I."/>
            <person name="Brannstrom I.O."/>
            <person name="Guillou S."/>
            <person name="Cros-Aarteil S."/>
            <person name="Calhoun S."/>
            <person name="Haridas S."/>
            <person name="Kuo A."/>
            <person name="Mondo S."/>
            <person name="Pangilinan J."/>
            <person name="Riley R."/>
            <person name="LaButti K."/>
            <person name="Andreopoulos B."/>
            <person name="Lipzen A."/>
            <person name="Chen C."/>
            <person name="Yan M."/>
            <person name="Daum C."/>
            <person name="Ng V."/>
            <person name="Clum A."/>
            <person name="Steindorff A."/>
            <person name="Ohm R.A."/>
            <person name="Martin F."/>
            <person name="Silar P."/>
            <person name="Natvig D.O."/>
            <person name="Lalanne C."/>
            <person name="Gautier V."/>
            <person name="Ament-Velasquez S.L."/>
            <person name="Kruys A."/>
            <person name="Hutchinson M.I."/>
            <person name="Powell A.J."/>
            <person name="Barry K."/>
            <person name="Miller A.N."/>
            <person name="Grigoriev I.V."/>
            <person name="Debuchy R."/>
            <person name="Gladieux P."/>
            <person name="Hiltunen Thoren M."/>
            <person name="Johannesson H."/>
        </authorList>
    </citation>
    <scope>NUCLEOTIDE SEQUENCE</scope>
    <source>
        <strain evidence="2">CBS 892.96</strain>
    </source>
</reference>
<dbReference type="Proteomes" id="UP001302321">
    <property type="component" value="Unassembled WGS sequence"/>
</dbReference>
<comment type="caution">
    <text evidence="2">The sequence shown here is derived from an EMBL/GenBank/DDBJ whole genome shotgun (WGS) entry which is preliminary data.</text>
</comment>
<protein>
    <submittedName>
        <fullName evidence="2">Uncharacterized protein</fullName>
    </submittedName>
</protein>
<dbReference type="AlphaFoldDB" id="A0AAN6WHL2"/>
<organism evidence="2 3">
    <name type="scientific">Triangularia setosa</name>
    <dbReference type="NCBI Taxonomy" id="2587417"/>
    <lineage>
        <taxon>Eukaryota</taxon>
        <taxon>Fungi</taxon>
        <taxon>Dikarya</taxon>
        <taxon>Ascomycota</taxon>
        <taxon>Pezizomycotina</taxon>
        <taxon>Sordariomycetes</taxon>
        <taxon>Sordariomycetidae</taxon>
        <taxon>Sordariales</taxon>
        <taxon>Podosporaceae</taxon>
        <taxon>Triangularia</taxon>
    </lineage>
</organism>
<name>A0AAN6WHL2_9PEZI</name>
<reference evidence="2" key="2">
    <citation type="submission" date="2023-05" db="EMBL/GenBank/DDBJ databases">
        <authorList>
            <consortium name="Lawrence Berkeley National Laboratory"/>
            <person name="Steindorff A."/>
            <person name="Hensen N."/>
            <person name="Bonometti L."/>
            <person name="Westerberg I."/>
            <person name="Brannstrom I.O."/>
            <person name="Guillou S."/>
            <person name="Cros-Aarteil S."/>
            <person name="Calhoun S."/>
            <person name="Haridas S."/>
            <person name="Kuo A."/>
            <person name="Mondo S."/>
            <person name="Pangilinan J."/>
            <person name="Riley R."/>
            <person name="Labutti K."/>
            <person name="Andreopoulos B."/>
            <person name="Lipzen A."/>
            <person name="Chen C."/>
            <person name="Yanf M."/>
            <person name="Daum C."/>
            <person name="Ng V."/>
            <person name="Clum A."/>
            <person name="Ohm R."/>
            <person name="Martin F."/>
            <person name="Silar P."/>
            <person name="Natvig D."/>
            <person name="Lalanne C."/>
            <person name="Gautier V."/>
            <person name="Ament-Velasquez S.L."/>
            <person name="Kruys A."/>
            <person name="Hutchinson M.I."/>
            <person name="Powell A.J."/>
            <person name="Barry K."/>
            <person name="Miller A.N."/>
            <person name="Grigoriev I.V."/>
            <person name="Debuchy R."/>
            <person name="Gladieux P."/>
            <person name="Thoren M.H."/>
            <person name="Johannesson H."/>
        </authorList>
    </citation>
    <scope>NUCLEOTIDE SEQUENCE</scope>
    <source>
        <strain evidence="2">CBS 892.96</strain>
    </source>
</reference>
<feature type="compositionally biased region" description="Polar residues" evidence="1">
    <location>
        <begin position="1"/>
        <end position="10"/>
    </location>
</feature>
<evidence type="ECO:0000313" key="3">
    <source>
        <dbReference type="Proteomes" id="UP001302321"/>
    </source>
</evidence>
<proteinExistence type="predicted"/>